<accession>A0ABY8BIE5</accession>
<keyword evidence="3" id="KW-1185">Reference proteome</keyword>
<dbReference type="EMBL" id="CP119083">
    <property type="protein sequence ID" value="WEF35669.1"/>
    <property type="molecule type" value="Genomic_DNA"/>
</dbReference>
<dbReference type="SUPFAM" id="SSF53756">
    <property type="entry name" value="UDP-Glycosyltransferase/glycogen phosphorylase"/>
    <property type="match status" value="1"/>
</dbReference>
<dbReference type="Pfam" id="PF13692">
    <property type="entry name" value="Glyco_trans_1_4"/>
    <property type="match status" value="1"/>
</dbReference>
<reference evidence="2 3" key="1">
    <citation type="submission" date="2023-02" db="EMBL/GenBank/DDBJ databases">
        <title>Gemone sequence of Telluria chitinolytica ACM 3522T.</title>
        <authorList>
            <person name="Frediansyah A."/>
            <person name="Miess H."/>
            <person name="Gross H."/>
        </authorList>
    </citation>
    <scope>NUCLEOTIDE SEQUENCE [LARGE SCALE GENOMIC DNA]</scope>
    <source>
        <strain evidence="2 3">ACM 3522</strain>
    </source>
</reference>
<dbReference type="Pfam" id="PF13579">
    <property type="entry name" value="Glyco_trans_4_4"/>
    <property type="match status" value="1"/>
</dbReference>
<feature type="domain" description="Glycosyltransferase subfamily 4-like N-terminal" evidence="1">
    <location>
        <begin position="39"/>
        <end position="203"/>
    </location>
</feature>
<keyword evidence="2" id="KW-0808">Transferase</keyword>
<dbReference type="GO" id="GO:0016757">
    <property type="term" value="F:glycosyltransferase activity"/>
    <property type="evidence" value="ECO:0007669"/>
    <property type="project" value="UniProtKB-KW"/>
</dbReference>
<sequence length="412" mass="44848">MSNTNEASTGRGRPVRILQLVPEALPTFRADVAVLFGKYLPRYGVECDVVGKGSKAAVQEQGFASVRRAPLGARWKTELSFAWLCLRTMLSARRGQCDVIQARDMVSLGTAGLLIARLRGIRFAYWMSFLMCEARIDRARARLRAGGGLRDRLVLLKGLAEYALLHKVVLRHADHVFVQSDAMLELLASQGVPREKMSAVPMGVDMEVLSTRPQPRRLPGWEGVPLLAYLGTLDPMRDIHMVIDALVLIRRNYPTARLLLVGDAPHKVDVERLLAHAAASGVGDAVHVTGWLPSAEAWQLLAGADVAVSYFPRGTVLDTNSPTKILEYMALGIPSLGNDNPDQQMVMLESQAGWLTPSTPEGLAEAACGVLADPQGAARRAAAGPPYIESKRSYRVLAEGVARRYAALLATR</sequence>
<dbReference type="EC" id="2.4.-.-" evidence="2"/>
<dbReference type="RefSeq" id="WP_277418317.1">
    <property type="nucleotide sequence ID" value="NZ_CP119083.1"/>
</dbReference>
<protein>
    <submittedName>
        <fullName evidence="2">Glycosyltransferase</fullName>
        <ecNumber evidence="2">2.4.-.-</ecNumber>
    </submittedName>
</protein>
<evidence type="ECO:0000313" key="3">
    <source>
        <dbReference type="Proteomes" id="UP001216510"/>
    </source>
</evidence>
<evidence type="ECO:0000259" key="1">
    <source>
        <dbReference type="Pfam" id="PF13579"/>
    </source>
</evidence>
<evidence type="ECO:0000313" key="2">
    <source>
        <dbReference type="EMBL" id="WEF35669.1"/>
    </source>
</evidence>
<dbReference type="Proteomes" id="UP001216510">
    <property type="component" value="Chromosome"/>
</dbReference>
<name>A0ABY8BIE5_9BURK</name>
<dbReference type="PANTHER" id="PTHR45947">
    <property type="entry name" value="SULFOQUINOVOSYL TRANSFERASE SQD2"/>
    <property type="match status" value="1"/>
</dbReference>
<dbReference type="InterPro" id="IPR050194">
    <property type="entry name" value="Glycosyltransferase_grp1"/>
</dbReference>
<organism evidence="2 3">
    <name type="scientific">Pseudoduganella chitinolytica</name>
    <dbReference type="NCBI Taxonomy" id="34070"/>
    <lineage>
        <taxon>Bacteria</taxon>
        <taxon>Pseudomonadati</taxon>
        <taxon>Pseudomonadota</taxon>
        <taxon>Betaproteobacteria</taxon>
        <taxon>Burkholderiales</taxon>
        <taxon>Oxalobacteraceae</taxon>
        <taxon>Telluria group</taxon>
        <taxon>Pseudoduganella</taxon>
    </lineage>
</organism>
<dbReference type="InterPro" id="IPR028098">
    <property type="entry name" value="Glyco_trans_4-like_N"/>
</dbReference>
<dbReference type="PANTHER" id="PTHR45947:SF3">
    <property type="entry name" value="SULFOQUINOVOSYL TRANSFERASE SQD2"/>
    <property type="match status" value="1"/>
</dbReference>
<keyword evidence="2" id="KW-0328">Glycosyltransferase</keyword>
<gene>
    <name evidence="2" type="ORF">PX653_13260</name>
</gene>
<dbReference type="Gene3D" id="3.40.50.2000">
    <property type="entry name" value="Glycogen Phosphorylase B"/>
    <property type="match status" value="2"/>
</dbReference>
<proteinExistence type="predicted"/>